<dbReference type="PROSITE" id="PS51892">
    <property type="entry name" value="SUBTILASE"/>
    <property type="match status" value="1"/>
</dbReference>
<dbReference type="Gene3D" id="2.60.120.1290">
    <property type="match status" value="1"/>
</dbReference>
<dbReference type="Proteomes" id="UP000326780">
    <property type="component" value="Chromosome"/>
</dbReference>
<feature type="region of interest" description="Disordered" evidence="7">
    <location>
        <begin position="1"/>
        <end position="46"/>
    </location>
</feature>
<proteinExistence type="inferred from homology"/>
<evidence type="ECO:0000313" key="9">
    <source>
        <dbReference type="EMBL" id="QFZ86379.1"/>
    </source>
</evidence>
<dbReference type="EMBL" id="CP045644">
    <property type="protein sequence ID" value="QFZ86379.1"/>
    <property type="molecule type" value="Genomic_DNA"/>
</dbReference>
<feature type="domain" description="Peptidase S8/S53" evidence="8">
    <location>
        <begin position="259"/>
        <end position="457"/>
    </location>
</feature>
<feature type="region of interest" description="Disordered" evidence="7">
    <location>
        <begin position="615"/>
        <end position="656"/>
    </location>
</feature>
<dbReference type="GO" id="GO:0004252">
    <property type="term" value="F:serine-type endopeptidase activity"/>
    <property type="evidence" value="ECO:0007669"/>
    <property type="project" value="UniProtKB-UniRule"/>
</dbReference>
<name>A0A5Q0MA59_VARPD</name>
<dbReference type="AlphaFoldDB" id="A0A5Q0MA59"/>
<keyword evidence="2 6" id="KW-0645">Protease</keyword>
<dbReference type="Pfam" id="PF00082">
    <property type="entry name" value="Peptidase_S8"/>
    <property type="match status" value="2"/>
</dbReference>
<dbReference type="PRINTS" id="PR00723">
    <property type="entry name" value="SUBTILISIN"/>
</dbReference>
<evidence type="ECO:0000256" key="2">
    <source>
        <dbReference type="ARBA" id="ARBA00022670"/>
    </source>
</evidence>
<dbReference type="InterPro" id="IPR023828">
    <property type="entry name" value="Peptidase_S8_Ser-AS"/>
</dbReference>
<dbReference type="InterPro" id="IPR000209">
    <property type="entry name" value="Peptidase_S8/S53_dom"/>
</dbReference>
<feature type="active site" description="Charge relay system" evidence="5 6">
    <location>
        <position position="342"/>
    </location>
</feature>
<evidence type="ECO:0000256" key="3">
    <source>
        <dbReference type="ARBA" id="ARBA00022801"/>
    </source>
</evidence>
<keyword evidence="4 6" id="KW-0720">Serine protease</keyword>
<dbReference type="InterPro" id="IPR036852">
    <property type="entry name" value="Peptidase_S8/S53_dom_sf"/>
</dbReference>
<dbReference type="InterPro" id="IPR050131">
    <property type="entry name" value="Peptidase_S8_subtilisin-like"/>
</dbReference>
<accession>A0A5Q0MA59</accession>
<feature type="domain" description="Peptidase S8/S53" evidence="8">
    <location>
        <begin position="601"/>
        <end position="695"/>
    </location>
</feature>
<keyword evidence="3 6" id="KW-0378">Hydrolase</keyword>
<organism evidence="9 10">
    <name type="scientific">Variovorax paradoxus</name>
    <dbReference type="NCBI Taxonomy" id="34073"/>
    <lineage>
        <taxon>Bacteria</taxon>
        <taxon>Pseudomonadati</taxon>
        <taxon>Pseudomonadota</taxon>
        <taxon>Betaproteobacteria</taxon>
        <taxon>Burkholderiales</taxon>
        <taxon>Comamonadaceae</taxon>
        <taxon>Variovorax</taxon>
    </lineage>
</organism>
<sequence length="720" mass="74504">MTWQSATPRGTRPRPVRKEIRPMAPAKKRVAAKKQSPADTKVPKMPHGVLTPALSSGNVRLHVTGQIKLLNSWVDLPPEMAAAMVAQSAQADAPAAGHLPGEASPALTAALAGTADALCTRLSPVSTFGLAQLQRLPMDVETSMDPRLQLAVMNRRAGKQSMPISSADGDSVPVVARVTSHAEWADIPDVDAGSDIGTADDGTVLVTGRIPLGKAEAIRQHPAVLSMKASQPVLPALNNTIASMGVQADNPALAGTAGGSGVVIGVVDSGGDFAHQNFVKANGKTRLLALWQQGAPAKANSPYGYGRLFEAADIDKALKKADPYKALGYDPGAGSPGSPGSHGTHVMDIAGGNGRGSLQPGVAPKADLIFVEMSARDIAWTGHNAVFSSFGDSVQMLEAVKFIFDRAGDKPCVVNLSLGTNGGPHDGTSLVEQGFDALVSQKPNRAIVLAAGNSQEDDTHTAGTVPGNGHLDVSWTLVNGRGGEFELWYGGSHRLRAELLGPDNEVLASVAPGENFPLGAGNGEIAAFLSSRITDPNNKDNVIGIWLAPNWPDGAFKVRLHALAADDVPFHAWLERLDIGQSYFGNPVKSHLLGSLSTGKLSIVVGAYDARKTGEPAASFSSAGPTRDGRPKPEVSAPGVQVKAAQSRTKDGMVKKSGTSMAAPAVTGLVALMLAKAHKAGKKLTIADIRARLKAGVKPGTGPAGWDPQRGDGRAGSGAI</sequence>
<evidence type="ECO:0000259" key="8">
    <source>
        <dbReference type="Pfam" id="PF00082"/>
    </source>
</evidence>
<dbReference type="Gene3D" id="3.40.50.200">
    <property type="entry name" value="Peptidase S8/S53 domain"/>
    <property type="match status" value="1"/>
</dbReference>
<evidence type="ECO:0000256" key="4">
    <source>
        <dbReference type="ARBA" id="ARBA00022825"/>
    </source>
</evidence>
<reference evidence="9 10" key="1">
    <citation type="submission" date="2019-10" db="EMBL/GenBank/DDBJ databases">
        <title>Complete genome sequence of Variovorax paradoxus 5C-2.</title>
        <authorList>
            <person name="Gogoleva N.E."/>
            <person name="Balkin A.S."/>
        </authorList>
    </citation>
    <scope>NUCLEOTIDE SEQUENCE [LARGE SCALE GENOMIC DNA]</scope>
    <source>
        <strain evidence="9 10">5C-2</strain>
    </source>
</reference>
<feature type="region of interest" description="Disordered" evidence="7">
    <location>
        <begin position="698"/>
        <end position="720"/>
    </location>
</feature>
<dbReference type="GO" id="GO:0006508">
    <property type="term" value="P:proteolysis"/>
    <property type="evidence" value="ECO:0007669"/>
    <property type="project" value="UniProtKB-KW"/>
</dbReference>
<feature type="active site" description="Charge relay system" evidence="5 6">
    <location>
        <position position="660"/>
    </location>
</feature>
<evidence type="ECO:0000313" key="10">
    <source>
        <dbReference type="Proteomes" id="UP000326780"/>
    </source>
</evidence>
<feature type="active site" description="Charge relay system" evidence="5 6">
    <location>
        <position position="268"/>
    </location>
</feature>
<dbReference type="PANTHER" id="PTHR43806">
    <property type="entry name" value="PEPTIDASE S8"/>
    <property type="match status" value="1"/>
</dbReference>
<dbReference type="PANTHER" id="PTHR43806:SF11">
    <property type="entry name" value="CEREVISIN-RELATED"/>
    <property type="match status" value="1"/>
</dbReference>
<dbReference type="InterPro" id="IPR015500">
    <property type="entry name" value="Peptidase_S8_subtilisin-rel"/>
</dbReference>
<comment type="similarity">
    <text evidence="1 6">Belongs to the peptidase S8 family.</text>
</comment>
<dbReference type="PROSITE" id="PS00138">
    <property type="entry name" value="SUBTILASE_SER"/>
    <property type="match status" value="1"/>
</dbReference>
<evidence type="ECO:0000256" key="7">
    <source>
        <dbReference type="SAM" id="MobiDB-lite"/>
    </source>
</evidence>
<evidence type="ECO:0000256" key="1">
    <source>
        <dbReference type="ARBA" id="ARBA00011073"/>
    </source>
</evidence>
<evidence type="ECO:0000256" key="6">
    <source>
        <dbReference type="PROSITE-ProRule" id="PRU01240"/>
    </source>
</evidence>
<protein>
    <submittedName>
        <fullName evidence="9">S8 family serine peptidase</fullName>
    </submittedName>
</protein>
<evidence type="ECO:0000256" key="5">
    <source>
        <dbReference type="PIRSR" id="PIRSR615500-1"/>
    </source>
</evidence>
<gene>
    <name evidence="9" type="ORF">GFK26_28235</name>
</gene>
<dbReference type="SUPFAM" id="SSF52743">
    <property type="entry name" value="Subtilisin-like"/>
    <property type="match status" value="1"/>
</dbReference>